<evidence type="ECO:0000313" key="2">
    <source>
        <dbReference type="Proteomes" id="UP000266861"/>
    </source>
</evidence>
<dbReference type="EMBL" id="PQFF01000019">
    <property type="protein sequence ID" value="RHZ88794.1"/>
    <property type="molecule type" value="Genomic_DNA"/>
</dbReference>
<name>A0A397JU99_9GLOM</name>
<gene>
    <name evidence="1" type="ORF">Glove_21g366</name>
</gene>
<accession>A0A397JU99</accession>
<evidence type="ECO:0000313" key="1">
    <source>
        <dbReference type="EMBL" id="RHZ88794.1"/>
    </source>
</evidence>
<reference evidence="1 2" key="1">
    <citation type="submission" date="2018-08" db="EMBL/GenBank/DDBJ databases">
        <title>Genome and evolution of the arbuscular mycorrhizal fungus Diversispora epigaea (formerly Glomus versiforme) and its bacterial endosymbionts.</title>
        <authorList>
            <person name="Sun X."/>
            <person name="Fei Z."/>
            <person name="Harrison M."/>
        </authorList>
    </citation>
    <scope>NUCLEOTIDE SEQUENCE [LARGE SCALE GENOMIC DNA]</scope>
    <source>
        <strain evidence="1 2">IT104</strain>
    </source>
</reference>
<comment type="caution">
    <text evidence="1">The sequence shown here is derived from an EMBL/GenBank/DDBJ whole genome shotgun (WGS) entry which is preliminary data.</text>
</comment>
<organism evidence="1 2">
    <name type="scientific">Diversispora epigaea</name>
    <dbReference type="NCBI Taxonomy" id="1348612"/>
    <lineage>
        <taxon>Eukaryota</taxon>
        <taxon>Fungi</taxon>
        <taxon>Fungi incertae sedis</taxon>
        <taxon>Mucoromycota</taxon>
        <taxon>Glomeromycotina</taxon>
        <taxon>Glomeromycetes</taxon>
        <taxon>Diversisporales</taxon>
        <taxon>Diversisporaceae</taxon>
        <taxon>Diversispora</taxon>
    </lineage>
</organism>
<dbReference type="AlphaFoldDB" id="A0A397JU99"/>
<protein>
    <submittedName>
        <fullName evidence="1">Uncharacterized protein</fullName>
    </submittedName>
</protein>
<dbReference type="Proteomes" id="UP000266861">
    <property type="component" value="Unassembled WGS sequence"/>
</dbReference>
<proteinExistence type="predicted"/>
<sequence>MEKKSKLWIQNQIENNDDDNRSESIDFYMDKIKKLELHRRKLEEFEAFVIASFHFAKPPAKMEEINEEINELINNMQPEINFYSNF</sequence>
<keyword evidence="2" id="KW-1185">Reference proteome</keyword>